<protein>
    <submittedName>
        <fullName evidence="1">Uncharacterized protein</fullName>
    </submittedName>
</protein>
<dbReference type="RefSeq" id="WP_075002148.1">
    <property type="nucleotide sequence ID" value="NZ_FOGO01000011.1"/>
</dbReference>
<evidence type="ECO:0000313" key="1">
    <source>
        <dbReference type="EMBL" id="SES19239.1"/>
    </source>
</evidence>
<reference evidence="2" key="1">
    <citation type="submission" date="2016-10" db="EMBL/GenBank/DDBJ databases">
        <authorList>
            <person name="Varghese N."/>
            <person name="Submissions S."/>
        </authorList>
    </citation>
    <scope>NUCLEOTIDE SEQUENCE [LARGE SCALE GENOMIC DNA]</scope>
    <source>
        <strain evidence="2">CGMCC 4.6825</strain>
    </source>
</reference>
<organism evidence="1 2">
    <name type="scientific">Streptomyces qinglanensis</name>
    <dbReference type="NCBI Taxonomy" id="943816"/>
    <lineage>
        <taxon>Bacteria</taxon>
        <taxon>Bacillati</taxon>
        <taxon>Actinomycetota</taxon>
        <taxon>Actinomycetes</taxon>
        <taxon>Kitasatosporales</taxon>
        <taxon>Streptomycetaceae</taxon>
        <taxon>Streptomyces</taxon>
    </lineage>
</organism>
<gene>
    <name evidence="1" type="ORF">SAMN05421870_111152</name>
</gene>
<keyword evidence="2" id="KW-1185">Reference proteome</keyword>
<dbReference type="EMBL" id="FOGO01000011">
    <property type="protein sequence ID" value="SES19239.1"/>
    <property type="molecule type" value="Genomic_DNA"/>
</dbReference>
<name>A0A1H9VCD8_9ACTN</name>
<dbReference type="Proteomes" id="UP000182841">
    <property type="component" value="Unassembled WGS sequence"/>
</dbReference>
<sequence length="265" mass="28925">MSDRDPTMFVGVHGILRKHPWIDAVNVDEDGDQVEDTFSLAFKRAETYGWTSMSLGEGQEMDGLRWWHNDAGGDWTQDEQVREVAWLQAQVEQLRGQRLPLQPALTVLKDGLDRVGRLQLTGVHLVAPMHLATDSRFDLVNAADWFALSDPDAREQVTVTVSARGPGDLTAAADAVLSAAAQNAQHRMFFEAAPSRHAVDAPGVALAALSENVFTSGMCPALAFQCRAPEWSVDAAAWIAEIVLESLRQVQVRTPVLLTVSEATG</sequence>
<evidence type="ECO:0000313" key="2">
    <source>
        <dbReference type="Proteomes" id="UP000182841"/>
    </source>
</evidence>
<dbReference type="OrthoDB" id="4306290at2"/>
<proteinExistence type="predicted"/>
<accession>A0A1H9VCD8</accession>
<dbReference type="AlphaFoldDB" id="A0A1H9VCD8"/>